<reference evidence="5" key="1">
    <citation type="journal article" date="2020" name="Stud. Mycol.">
        <title>101 Dothideomycetes genomes: a test case for predicting lifestyles and emergence of pathogens.</title>
        <authorList>
            <person name="Haridas S."/>
            <person name="Albert R."/>
            <person name="Binder M."/>
            <person name="Bloem J."/>
            <person name="Labutti K."/>
            <person name="Salamov A."/>
            <person name="Andreopoulos B."/>
            <person name="Baker S."/>
            <person name="Barry K."/>
            <person name="Bills G."/>
            <person name="Bluhm B."/>
            <person name="Cannon C."/>
            <person name="Castanera R."/>
            <person name="Culley D."/>
            <person name="Daum C."/>
            <person name="Ezra D."/>
            <person name="Gonzalez J."/>
            <person name="Henrissat B."/>
            <person name="Kuo A."/>
            <person name="Liang C."/>
            <person name="Lipzen A."/>
            <person name="Lutzoni F."/>
            <person name="Magnuson J."/>
            <person name="Mondo S."/>
            <person name="Nolan M."/>
            <person name="Ohm R."/>
            <person name="Pangilinan J."/>
            <person name="Park H.-J."/>
            <person name="Ramirez L."/>
            <person name="Alfaro M."/>
            <person name="Sun H."/>
            <person name="Tritt A."/>
            <person name="Yoshinaga Y."/>
            <person name="Zwiers L.-H."/>
            <person name="Turgeon B."/>
            <person name="Goodwin S."/>
            <person name="Spatafora J."/>
            <person name="Crous P."/>
            <person name="Grigoriev I."/>
        </authorList>
    </citation>
    <scope>NUCLEOTIDE SEQUENCE</scope>
    <source>
        <strain evidence="5">CBS 109.77</strain>
    </source>
</reference>
<evidence type="ECO:0000313" key="5">
    <source>
        <dbReference type="EMBL" id="KAF2793806.1"/>
    </source>
</evidence>
<evidence type="ECO:0000313" key="6">
    <source>
        <dbReference type="Proteomes" id="UP000799757"/>
    </source>
</evidence>
<keyword evidence="6" id="KW-1185">Reference proteome</keyword>
<comment type="subcellular location">
    <subcellularLocation>
        <location evidence="1">Nucleus</location>
    </subcellularLocation>
</comment>
<dbReference type="GO" id="GO:0034965">
    <property type="term" value="P:intronic box C/D snoRNA processing"/>
    <property type="evidence" value="ECO:0007669"/>
    <property type="project" value="TreeGrafter"/>
</dbReference>
<dbReference type="InterPro" id="IPR020241">
    <property type="entry name" value="RNase_P/MRP_Pop7_fungi"/>
</dbReference>
<evidence type="ECO:0000256" key="2">
    <source>
        <dbReference type="ARBA" id="ARBA00022694"/>
    </source>
</evidence>
<organism evidence="5 6">
    <name type="scientific">Melanomma pulvis-pyrius CBS 109.77</name>
    <dbReference type="NCBI Taxonomy" id="1314802"/>
    <lineage>
        <taxon>Eukaryota</taxon>
        <taxon>Fungi</taxon>
        <taxon>Dikarya</taxon>
        <taxon>Ascomycota</taxon>
        <taxon>Pezizomycotina</taxon>
        <taxon>Dothideomycetes</taxon>
        <taxon>Pleosporomycetidae</taxon>
        <taxon>Pleosporales</taxon>
        <taxon>Melanommataceae</taxon>
        <taxon>Melanomma</taxon>
    </lineage>
</organism>
<evidence type="ECO:0000256" key="1">
    <source>
        <dbReference type="ARBA" id="ARBA00004123"/>
    </source>
</evidence>
<dbReference type="GO" id="GO:0006364">
    <property type="term" value="P:rRNA processing"/>
    <property type="evidence" value="ECO:0007669"/>
    <property type="project" value="TreeGrafter"/>
</dbReference>
<dbReference type="PANTHER" id="PTHR28256">
    <property type="entry name" value="RIBONUCLEASES P/MRP PROTEIN SUBUNIT POP7"/>
    <property type="match status" value="1"/>
</dbReference>
<dbReference type="GO" id="GO:0000294">
    <property type="term" value="P:nuclear-transcribed mRNA catabolic process, RNase MRP-dependent"/>
    <property type="evidence" value="ECO:0007669"/>
    <property type="project" value="TreeGrafter"/>
</dbReference>
<protein>
    <submittedName>
        <fullName evidence="5">Uncharacterized protein</fullName>
    </submittedName>
</protein>
<evidence type="ECO:0000256" key="4">
    <source>
        <dbReference type="SAM" id="MobiDB-lite"/>
    </source>
</evidence>
<sequence>MSPPEPTKKGKKRARNGKEIPRPQQTHAQQPTTAPPLKNSSNRGPSKNSSAPETSRNTSMPTPRKQKQKQKPQPKPTVTLQPPKLARLPDHATVTTRPLHRAALPTPFSSSASPKVLYVTSSGPFIPCIKRVRSLLSSIAARDSQSVAATSRQTLLQANGRLDPRQVERSIAEAASENKSAGGERGEEVFVKGSGKAIERVLEIGVYFQKERDCRVRVEIASVRAIDDIELGKAEGEVKHSEEGSGGGGGVMEVDVDQENGKKERKKKRKGMRDEDVPETRIRTLSVVTVAISLK</sequence>
<dbReference type="OrthoDB" id="5416589at2759"/>
<dbReference type="GO" id="GO:0004526">
    <property type="term" value="F:ribonuclease P activity"/>
    <property type="evidence" value="ECO:0007669"/>
    <property type="project" value="TreeGrafter"/>
</dbReference>
<dbReference type="InterPro" id="IPR014612">
    <property type="entry name" value="Pop7/Rpp20"/>
</dbReference>
<feature type="region of interest" description="Disordered" evidence="4">
    <location>
        <begin position="1"/>
        <end position="97"/>
    </location>
</feature>
<dbReference type="Pfam" id="PF12328">
    <property type="entry name" value="Rpp20"/>
    <property type="match status" value="1"/>
</dbReference>
<feature type="compositionally biased region" description="Low complexity" evidence="4">
    <location>
        <begin position="23"/>
        <end position="36"/>
    </location>
</feature>
<dbReference type="Gene3D" id="3.30.110.20">
    <property type="entry name" value="Alba-like domain"/>
    <property type="match status" value="1"/>
</dbReference>
<name>A0A6A6XBJ7_9PLEO</name>
<dbReference type="GO" id="GO:0000171">
    <property type="term" value="F:ribonuclease MRP activity"/>
    <property type="evidence" value="ECO:0007669"/>
    <property type="project" value="TreeGrafter"/>
</dbReference>
<dbReference type="GO" id="GO:0003723">
    <property type="term" value="F:RNA binding"/>
    <property type="evidence" value="ECO:0007669"/>
    <property type="project" value="TreeGrafter"/>
</dbReference>
<dbReference type="Proteomes" id="UP000799757">
    <property type="component" value="Unassembled WGS sequence"/>
</dbReference>
<evidence type="ECO:0000256" key="3">
    <source>
        <dbReference type="ARBA" id="ARBA00023242"/>
    </source>
</evidence>
<dbReference type="GO" id="GO:0005655">
    <property type="term" value="C:nucleolar ribonuclease P complex"/>
    <property type="evidence" value="ECO:0007669"/>
    <property type="project" value="InterPro"/>
</dbReference>
<dbReference type="InterPro" id="IPR036882">
    <property type="entry name" value="Alba-like_dom_sf"/>
</dbReference>
<keyword evidence="3" id="KW-0539">Nucleus</keyword>
<dbReference type="GO" id="GO:0001682">
    <property type="term" value="P:tRNA 5'-leader removal"/>
    <property type="evidence" value="ECO:0007669"/>
    <property type="project" value="InterPro"/>
</dbReference>
<accession>A0A6A6XBJ7</accession>
<proteinExistence type="predicted"/>
<dbReference type="PANTHER" id="PTHR28256:SF1">
    <property type="entry name" value="RIBONUCLEASES P_MRP PROTEIN SUBUNIT POP7"/>
    <property type="match status" value="1"/>
</dbReference>
<gene>
    <name evidence="5" type="ORF">K505DRAFT_375104</name>
</gene>
<dbReference type="EMBL" id="MU001914">
    <property type="protein sequence ID" value="KAF2793806.1"/>
    <property type="molecule type" value="Genomic_DNA"/>
</dbReference>
<dbReference type="AlphaFoldDB" id="A0A6A6XBJ7"/>
<feature type="region of interest" description="Disordered" evidence="4">
    <location>
        <begin position="236"/>
        <end position="278"/>
    </location>
</feature>
<feature type="compositionally biased region" description="Polar residues" evidence="4">
    <location>
        <begin position="38"/>
        <end position="60"/>
    </location>
</feature>
<keyword evidence="2" id="KW-0819">tRNA processing</keyword>
<dbReference type="GO" id="GO:0000172">
    <property type="term" value="C:ribonuclease MRP complex"/>
    <property type="evidence" value="ECO:0007669"/>
    <property type="project" value="InterPro"/>
</dbReference>